<accession>A0A5J4WTG5</accession>
<comment type="caution">
    <text evidence="1">The sequence shown here is derived from an EMBL/GenBank/DDBJ whole genome shotgun (WGS) entry which is preliminary data.</text>
</comment>
<name>A0A5J4WTG5_9EUKA</name>
<evidence type="ECO:0000313" key="1">
    <source>
        <dbReference type="EMBL" id="KAA6397665.1"/>
    </source>
</evidence>
<dbReference type="AlphaFoldDB" id="A0A5J4WTG5"/>
<dbReference type="EMBL" id="SNRW01001128">
    <property type="protein sequence ID" value="KAA6397665.1"/>
    <property type="molecule type" value="Genomic_DNA"/>
</dbReference>
<sequence>MLTNVEKPIKSTNTLDKQYKNRVRRQLVIDSTADADCQQGTTGGNLKGNSGFGDKVMEHNIPRALTEWRMEKDLRLQDAKQGANYETLQDDRHMRYDLNAEKRGTRCVLLTQRLSSTIQGSTNYYYNTQRSRYKESTTYKWGCHFGLILRHTHSRKQYNQQWSE</sequence>
<proteinExistence type="predicted"/>
<organism evidence="1 2">
    <name type="scientific">Streblomastix strix</name>
    <dbReference type="NCBI Taxonomy" id="222440"/>
    <lineage>
        <taxon>Eukaryota</taxon>
        <taxon>Metamonada</taxon>
        <taxon>Preaxostyla</taxon>
        <taxon>Oxymonadida</taxon>
        <taxon>Streblomastigidae</taxon>
        <taxon>Streblomastix</taxon>
    </lineage>
</organism>
<gene>
    <name evidence="1" type="ORF">EZS28_006808</name>
</gene>
<protein>
    <submittedName>
        <fullName evidence="1">Uncharacterized protein</fullName>
    </submittedName>
</protein>
<reference evidence="1 2" key="1">
    <citation type="submission" date="2019-03" db="EMBL/GenBank/DDBJ databases">
        <title>Single cell metagenomics reveals metabolic interactions within the superorganism composed of flagellate Streblomastix strix and complex community of Bacteroidetes bacteria on its surface.</title>
        <authorList>
            <person name="Treitli S.C."/>
            <person name="Kolisko M."/>
            <person name="Husnik F."/>
            <person name="Keeling P."/>
            <person name="Hampl V."/>
        </authorList>
    </citation>
    <scope>NUCLEOTIDE SEQUENCE [LARGE SCALE GENOMIC DNA]</scope>
    <source>
        <strain evidence="1">ST1C</strain>
    </source>
</reference>
<dbReference type="Proteomes" id="UP000324800">
    <property type="component" value="Unassembled WGS sequence"/>
</dbReference>
<evidence type="ECO:0000313" key="2">
    <source>
        <dbReference type="Proteomes" id="UP000324800"/>
    </source>
</evidence>